<dbReference type="AlphaFoldDB" id="A0A286RDB7"/>
<accession>A0A286RDB7</accession>
<dbReference type="Gene3D" id="3.30.910.20">
    <property type="entry name" value="Skp domain"/>
    <property type="match status" value="1"/>
</dbReference>
<proteinExistence type="predicted"/>
<feature type="region of interest" description="Disordered" evidence="1">
    <location>
        <begin position="206"/>
        <end position="233"/>
    </location>
</feature>
<reference evidence="3 4" key="1">
    <citation type="journal article" name="Front. Microbiol.">
        <title>Sugar Metabolism of the First Thermophilic Planctomycete Thermogutta terrifontis: Comparative Genomic and Transcriptomic Approaches.</title>
        <authorList>
            <person name="Elcheninov A.G."/>
            <person name="Menzel P."/>
            <person name="Gudbergsdottir S.R."/>
            <person name="Slesarev A.I."/>
            <person name="Kadnikov V.V."/>
            <person name="Krogh A."/>
            <person name="Bonch-Osmolovskaya E.A."/>
            <person name="Peng X."/>
            <person name="Kublanov I.V."/>
        </authorList>
    </citation>
    <scope>NUCLEOTIDE SEQUENCE [LARGE SCALE GENOMIC DNA]</scope>
    <source>
        <strain evidence="3 4">R1</strain>
    </source>
</reference>
<keyword evidence="2" id="KW-0732">Signal</keyword>
<evidence type="ECO:0000313" key="3">
    <source>
        <dbReference type="EMBL" id="ASV73959.1"/>
    </source>
</evidence>
<dbReference type="OrthoDB" id="273168at2"/>
<dbReference type="Proteomes" id="UP000215086">
    <property type="component" value="Chromosome"/>
</dbReference>
<dbReference type="RefSeq" id="WP_095414416.1">
    <property type="nucleotide sequence ID" value="NZ_CP018477.1"/>
</dbReference>
<sequence>MLKRHWLWLGAGLLCVSGTLVYQLAAQQVAPPATPVRPSAVRNIAVVDIEYIFKNHLRFKQEMSALRSEAAAVEQWAQREQESLKALAEQLKDHQPGSSTYNQIDDTLVKRQKDFEAEVIKKRKEFLLREAKLHYATYQEIVNEIQYLAAANGIVMVLRFNGQEVDPNSPDDVLRYINQLIVYKAPELDLTPIVLQRLNARAQSATTSASTNSLPVVPNQGGYPRPTTPGTLR</sequence>
<protein>
    <recommendedName>
        <fullName evidence="5">Outer membrane protein H</fullName>
    </recommendedName>
</protein>
<dbReference type="EMBL" id="CP018477">
    <property type="protein sequence ID" value="ASV73959.1"/>
    <property type="molecule type" value="Genomic_DNA"/>
</dbReference>
<dbReference type="Pfam" id="PF03938">
    <property type="entry name" value="OmpH"/>
    <property type="match status" value="1"/>
</dbReference>
<evidence type="ECO:0008006" key="5">
    <source>
        <dbReference type="Google" id="ProtNLM"/>
    </source>
</evidence>
<feature type="chain" id="PRO_5013171459" description="Outer membrane protein H" evidence="2">
    <location>
        <begin position="26"/>
        <end position="233"/>
    </location>
</feature>
<gene>
    <name evidence="3" type="ORF">THTE_1357</name>
</gene>
<dbReference type="GO" id="GO:0051082">
    <property type="term" value="F:unfolded protein binding"/>
    <property type="evidence" value="ECO:0007669"/>
    <property type="project" value="InterPro"/>
</dbReference>
<dbReference type="InterPro" id="IPR005632">
    <property type="entry name" value="Chaperone_Skp"/>
</dbReference>
<keyword evidence="4" id="KW-1185">Reference proteome</keyword>
<dbReference type="KEGG" id="ttf:THTE_1357"/>
<evidence type="ECO:0000256" key="1">
    <source>
        <dbReference type="SAM" id="MobiDB-lite"/>
    </source>
</evidence>
<name>A0A286RDB7_9BACT</name>
<dbReference type="SUPFAM" id="SSF111384">
    <property type="entry name" value="OmpH-like"/>
    <property type="match status" value="1"/>
</dbReference>
<feature type="signal peptide" evidence="2">
    <location>
        <begin position="1"/>
        <end position="25"/>
    </location>
</feature>
<evidence type="ECO:0000256" key="2">
    <source>
        <dbReference type="SAM" id="SignalP"/>
    </source>
</evidence>
<evidence type="ECO:0000313" key="4">
    <source>
        <dbReference type="Proteomes" id="UP000215086"/>
    </source>
</evidence>
<organism evidence="3 4">
    <name type="scientific">Thermogutta terrifontis</name>
    <dbReference type="NCBI Taxonomy" id="1331910"/>
    <lineage>
        <taxon>Bacteria</taxon>
        <taxon>Pseudomonadati</taxon>
        <taxon>Planctomycetota</taxon>
        <taxon>Planctomycetia</taxon>
        <taxon>Pirellulales</taxon>
        <taxon>Thermoguttaceae</taxon>
        <taxon>Thermogutta</taxon>
    </lineage>
</organism>
<dbReference type="SMART" id="SM00935">
    <property type="entry name" value="OmpH"/>
    <property type="match status" value="1"/>
</dbReference>
<dbReference type="InterPro" id="IPR024930">
    <property type="entry name" value="Skp_dom_sf"/>
</dbReference>